<organism evidence="2 3">
    <name type="scientific">Thermocatellispora tengchongensis</name>
    <dbReference type="NCBI Taxonomy" id="1073253"/>
    <lineage>
        <taxon>Bacteria</taxon>
        <taxon>Bacillati</taxon>
        <taxon>Actinomycetota</taxon>
        <taxon>Actinomycetes</taxon>
        <taxon>Streptosporangiales</taxon>
        <taxon>Streptosporangiaceae</taxon>
        <taxon>Thermocatellispora</taxon>
    </lineage>
</organism>
<dbReference type="AlphaFoldDB" id="A0A840PEL6"/>
<dbReference type="InterPro" id="IPR007630">
    <property type="entry name" value="RNA_pol_sigma70_r4"/>
</dbReference>
<dbReference type="Gene3D" id="1.10.10.60">
    <property type="entry name" value="Homeodomain-like"/>
    <property type="match status" value="1"/>
</dbReference>
<keyword evidence="2" id="KW-0240">DNA-directed RNA polymerase</keyword>
<feature type="domain" description="RNA polymerase sigma-70 region 4" evidence="1">
    <location>
        <begin position="1"/>
        <end position="30"/>
    </location>
</feature>
<dbReference type="GO" id="GO:0000428">
    <property type="term" value="C:DNA-directed RNA polymerase complex"/>
    <property type="evidence" value="ECO:0007669"/>
    <property type="project" value="UniProtKB-KW"/>
</dbReference>
<accession>A0A840PEL6</accession>
<dbReference type="GO" id="GO:0006352">
    <property type="term" value="P:DNA-templated transcription initiation"/>
    <property type="evidence" value="ECO:0007669"/>
    <property type="project" value="InterPro"/>
</dbReference>
<keyword evidence="2" id="KW-0804">Transcription</keyword>
<sequence length="35" mass="3912">NMTQSEIAGELGISQMHVSRLLKKVLTQLRTTLLT</sequence>
<dbReference type="Pfam" id="PF04545">
    <property type="entry name" value="Sigma70_r4"/>
    <property type="match status" value="1"/>
</dbReference>
<evidence type="ECO:0000259" key="1">
    <source>
        <dbReference type="Pfam" id="PF04545"/>
    </source>
</evidence>
<proteinExistence type="predicted"/>
<evidence type="ECO:0000313" key="2">
    <source>
        <dbReference type="EMBL" id="MBB5136291.1"/>
    </source>
</evidence>
<dbReference type="InterPro" id="IPR013324">
    <property type="entry name" value="RNA_pol_sigma_r3/r4-like"/>
</dbReference>
<dbReference type="Proteomes" id="UP000578449">
    <property type="component" value="Unassembled WGS sequence"/>
</dbReference>
<name>A0A840PEL6_9ACTN</name>
<gene>
    <name evidence="2" type="ORF">HNP84_006035</name>
</gene>
<keyword evidence="3" id="KW-1185">Reference proteome</keyword>
<reference evidence="2 3" key="1">
    <citation type="submission" date="2020-08" db="EMBL/GenBank/DDBJ databases">
        <title>Genomic Encyclopedia of Type Strains, Phase IV (KMG-IV): sequencing the most valuable type-strain genomes for metagenomic binning, comparative biology and taxonomic classification.</title>
        <authorList>
            <person name="Goeker M."/>
        </authorList>
    </citation>
    <scope>NUCLEOTIDE SEQUENCE [LARGE SCALE GENOMIC DNA]</scope>
    <source>
        <strain evidence="2 3">DSM 45615</strain>
    </source>
</reference>
<protein>
    <submittedName>
        <fullName evidence="2">DNA-directed RNA polymerase specialized sigma subunit</fullName>
    </submittedName>
</protein>
<feature type="non-terminal residue" evidence="2">
    <location>
        <position position="1"/>
    </location>
</feature>
<dbReference type="GO" id="GO:0003700">
    <property type="term" value="F:DNA-binding transcription factor activity"/>
    <property type="evidence" value="ECO:0007669"/>
    <property type="project" value="InterPro"/>
</dbReference>
<comment type="caution">
    <text evidence="2">The sequence shown here is derived from an EMBL/GenBank/DDBJ whole genome shotgun (WGS) entry which is preliminary data.</text>
</comment>
<evidence type="ECO:0000313" key="3">
    <source>
        <dbReference type="Proteomes" id="UP000578449"/>
    </source>
</evidence>
<dbReference type="RefSeq" id="WP_281396313.1">
    <property type="nucleotide sequence ID" value="NZ_JACHGN010000013.1"/>
</dbReference>
<dbReference type="SUPFAM" id="SSF88659">
    <property type="entry name" value="Sigma3 and sigma4 domains of RNA polymerase sigma factors"/>
    <property type="match status" value="1"/>
</dbReference>
<dbReference type="EMBL" id="JACHGN010000013">
    <property type="protein sequence ID" value="MBB5136291.1"/>
    <property type="molecule type" value="Genomic_DNA"/>
</dbReference>